<dbReference type="CDD" id="cd01189">
    <property type="entry name" value="INT_ICEBs1_C_like"/>
    <property type="match status" value="1"/>
</dbReference>
<dbReference type="EMBL" id="STGX01000012">
    <property type="protein sequence ID" value="THV27112.1"/>
    <property type="molecule type" value="Genomic_DNA"/>
</dbReference>
<dbReference type="GO" id="GO:0015074">
    <property type="term" value="P:DNA integration"/>
    <property type="evidence" value="ECO:0007669"/>
    <property type="project" value="UniProtKB-KW"/>
</dbReference>
<protein>
    <submittedName>
        <fullName evidence="9">Site-specific integrase</fullName>
    </submittedName>
</protein>
<keyword evidence="2" id="KW-0229">DNA integration</keyword>
<dbReference type="InterPro" id="IPR002104">
    <property type="entry name" value="Integrase_catalytic"/>
</dbReference>
<dbReference type="InterPro" id="IPR044068">
    <property type="entry name" value="CB"/>
</dbReference>
<comment type="caution">
    <text evidence="9">The sequence shown here is derived from an EMBL/GenBank/DDBJ whole genome shotgun (WGS) entry which is preliminary data.</text>
</comment>
<accession>A0A4S8PD60</accession>
<organism evidence="9 10">
    <name type="scientific">Glycomyces paridis</name>
    <dbReference type="NCBI Taxonomy" id="2126555"/>
    <lineage>
        <taxon>Bacteria</taxon>
        <taxon>Bacillati</taxon>
        <taxon>Actinomycetota</taxon>
        <taxon>Actinomycetes</taxon>
        <taxon>Glycomycetales</taxon>
        <taxon>Glycomycetaceae</taxon>
        <taxon>Glycomyces</taxon>
    </lineage>
</organism>
<keyword evidence="4" id="KW-0233">DNA recombination</keyword>
<proteinExistence type="inferred from homology"/>
<evidence type="ECO:0000256" key="1">
    <source>
        <dbReference type="ARBA" id="ARBA00008857"/>
    </source>
</evidence>
<evidence type="ECO:0000259" key="8">
    <source>
        <dbReference type="PROSITE" id="PS51900"/>
    </source>
</evidence>
<dbReference type="GO" id="GO:0003677">
    <property type="term" value="F:DNA binding"/>
    <property type="evidence" value="ECO:0007669"/>
    <property type="project" value="UniProtKB-UniRule"/>
</dbReference>
<dbReference type="InterPro" id="IPR010998">
    <property type="entry name" value="Integrase_recombinase_N"/>
</dbReference>
<comment type="similarity">
    <text evidence="1">Belongs to the 'phage' integrase family.</text>
</comment>
<dbReference type="PANTHER" id="PTHR30629:SF2">
    <property type="entry name" value="PROPHAGE INTEGRASE INTS-RELATED"/>
    <property type="match status" value="1"/>
</dbReference>
<dbReference type="GO" id="GO:0006310">
    <property type="term" value="P:DNA recombination"/>
    <property type="evidence" value="ECO:0007669"/>
    <property type="project" value="UniProtKB-KW"/>
</dbReference>
<evidence type="ECO:0000256" key="5">
    <source>
        <dbReference type="PROSITE-ProRule" id="PRU01248"/>
    </source>
</evidence>
<evidence type="ECO:0000256" key="6">
    <source>
        <dbReference type="SAM" id="MobiDB-lite"/>
    </source>
</evidence>
<dbReference type="Gene3D" id="1.10.150.130">
    <property type="match status" value="1"/>
</dbReference>
<evidence type="ECO:0000313" key="9">
    <source>
        <dbReference type="EMBL" id="THV27112.1"/>
    </source>
</evidence>
<dbReference type="Proteomes" id="UP000305792">
    <property type="component" value="Unassembled WGS sequence"/>
</dbReference>
<gene>
    <name evidence="9" type="ORF">E9998_16745</name>
</gene>
<dbReference type="InterPro" id="IPR011010">
    <property type="entry name" value="DNA_brk_join_enz"/>
</dbReference>
<evidence type="ECO:0000256" key="2">
    <source>
        <dbReference type="ARBA" id="ARBA00022908"/>
    </source>
</evidence>
<dbReference type="InterPro" id="IPR050808">
    <property type="entry name" value="Phage_Integrase"/>
</dbReference>
<feature type="domain" description="Tyr recombinase" evidence="7">
    <location>
        <begin position="218"/>
        <end position="430"/>
    </location>
</feature>
<dbReference type="SUPFAM" id="SSF56349">
    <property type="entry name" value="DNA breaking-rejoining enzymes"/>
    <property type="match status" value="1"/>
</dbReference>
<feature type="domain" description="Core-binding (CB)" evidence="8">
    <location>
        <begin position="114"/>
        <end position="196"/>
    </location>
</feature>
<evidence type="ECO:0000313" key="10">
    <source>
        <dbReference type="Proteomes" id="UP000305792"/>
    </source>
</evidence>
<dbReference type="OrthoDB" id="3175606at2"/>
<sequence length="476" mass="53057">MDRDRLRLPHTRRAHLRRRHRRTVPIPTQRQAAHRGRNGDLQVNTSKKKGRYGEGTVFWDKRRKRWIARVSAGARPDGTRDVRVAEGLTPSDAQDKLNGLKAEVAAGVDGGTTYTLAEACEAWLAYGLKRPDDHPTKVKYRSLVNANIVPLLGRARLKKLRAEDIDHWLAQIAKDHATSTVKVLLGLLRRIIRFAEARGKVMRNVAELVDPPDGQAGRPSKSMTIEQAHAVLKVSRGSWLHGYIALSVFTGVRTEEARPLRWRNTHLNPVAGQLCTCGERHRESVAPHVEVWRSVRTKGDTKTPKSRRTIALPRQVVTILSAVRAAAEVDAEDSGRALRAEHYVFASEAATVRDAANVRRDLRKAVKAAGLEGTWTPREFRHTFVSLMAYAGVREELIADLVGHQRTSTTRTVYRHQLRPVITAGAEALDDLFDSGQLGALGIKNPGSDLRIRHSMSSKLGSEKATRDNLVACFAW</sequence>
<keyword evidence="3 5" id="KW-0238">DNA-binding</keyword>
<dbReference type="AlphaFoldDB" id="A0A4S8PD60"/>
<evidence type="ECO:0000259" key="7">
    <source>
        <dbReference type="PROSITE" id="PS51898"/>
    </source>
</evidence>
<evidence type="ECO:0000256" key="4">
    <source>
        <dbReference type="ARBA" id="ARBA00023172"/>
    </source>
</evidence>
<keyword evidence="10" id="KW-1185">Reference proteome</keyword>
<name>A0A4S8PD60_9ACTN</name>
<dbReference type="InterPro" id="IPR013762">
    <property type="entry name" value="Integrase-like_cat_sf"/>
</dbReference>
<dbReference type="PROSITE" id="PS51900">
    <property type="entry name" value="CB"/>
    <property type="match status" value="1"/>
</dbReference>
<dbReference type="PANTHER" id="PTHR30629">
    <property type="entry name" value="PROPHAGE INTEGRASE"/>
    <property type="match status" value="1"/>
</dbReference>
<dbReference type="Pfam" id="PF00589">
    <property type="entry name" value="Phage_integrase"/>
    <property type="match status" value="1"/>
</dbReference>
<reference evidence="9 10" key="1">
    <citation type="journal article" date="2018" name="Int. J. Syst. Evol. Microbiol.">
        <title>Glycomyces paridis sp. nov., isolated from the medicinal plant Paris polyphylla.</title>
        <authorList>
            <person name="Fang X.M."/>
            <person name="Bai J.L."/>
            <person name="Su J."/>
            <person name="Zhao L.L."/>
            <person name="Liu H.Y."/>
            <person name="Ma B.P."/>
            <person name="Zhang Y.Q."/>
            <person name="Yu L.Y."/>
        </authorList>
    </citation>
    <scope>NUCLEOTIDE SEQUENCE [LARGE SCALE GENOMIC DNA]</scope>
    <source>
        <strain evidence="9 10">CPCC 204357</strain>
    </source>
</reference>
<dbReference type="PROSITE" id="PS51898">
    <property type="entry name" value="TYR_RECOMBINASE"/>
    <property type="match status" value="1"/>
</dbReference>
<dbReference type="Gene3D" id="1.10.443.10">
    <property type="entry name" value="Intergrase catalytic core"/>
    <property type="match status" value="1"/>
</dbReference>
<feature type="region of interest" description="Disordered" evidence="6">
    <location>
        <begin position="28"/>
        <end position="47"/>
    </location>
</feature>
<evidence type="ECO:0000256" key="3">
    <source>
        <dbReference type="ARBA" id="ARBA00023125"/>
    </source>
</evidence>